<feature type="domain" description="HTH iclR-type" evidence="4">
    <location>
        <begin position="5"/>
        <end position="66"/>
    </location>
</feature>
<dbReference type="InterPro" id="IPR050707">
    <property type="entry name" value="HTH_MetabolicPath_Reg"/>
</dbReference>
<dbReference type="AlphaFoldDB" id="A0A223ARX3"/>
<evidence type="ECO:0000256" key="2">
    <source>
        <dbReference type="ARBA" id="ARBA00023125"/>
    </source>
</evidence>
<dbReference type="OrthoDB" id="9791752at2"/>
<evidence type="ECO:0000256" key="3">
    <source>
        <dbReference type="ARBA" id="ARBA00023163"/>
    </source>
</evidence>
<dbReference type="GO" id="GO:0003700">
    <property type="term" value="F:DNA-binding transcription factor activity"/>
    <property type="evidence" value="ECO:0007669"/>
    <property type="project" value="TreeGrafter"/>
</dbReference>
<evidence type="ECO:0008006" key="8">
    <source>
        <dbReference type="Google" id="ProtNLM"/>
    </source>
</evidence>
<dbReference type="InterPro" id="IPR029016">
    <property type="entry name" value="GAF-like_dom_sf"/>
</dbReference>
<dbReference type="Pfam" id="PF01614">
    <property type="entry name" value="IclR_C"/>
    <property type="match status" value="1"/>
</dbReference>
<dbReference type="Gene3D" id="3.30.450.40">
    <property type="match status" value="1"/>
</dbReference>
<evidence type="ECO:0000259" key="4">
    <source>
        <dbReference type="PROSITE" id="PS51077"/>
    </source>
</evidence>
<dbReference type="SUPFAM" id="SSF55781">
    <property type="entry name" value="GAF domain-like"/>
    <property type="match status" value="1"/>
</dbReference>
<dbReference type="InterPro" id="IPR036390">
    <property type="entry name" value="WH_DNA-bd_sf"/>
</dbReference>
<dbReference type="Proteomes" id="UP000214689">
    <property type="component" value="Chromosome"/>
</dbReference>
<dbReference type="EMBL" id="CP016199">
    <property type="protein sequence ID" value="ASS37731.1"/>
    <property type="molecule type" value="Genomic_DNA"/>
</dbReference>
<dbReference type="GO" id="GO:0045892">
    <property type="term" value="P:negative regulation of DNA-templated transcription"/>
    <property type="evidence" value="ECO:0007669"/>
    <property type="project" value="TreeGrafter"/>
</dbReference>
<gene>
    <name evidence="6" type="ORF">AXF17_04200</name>
</gene>
<dbReference type="PROSITE" id="PS51078">
    <property type="entry name" value="ICLR_ED"/>
    <property type="match status" value="1"/>
</dbReference>
<protein>
    <recommendedName>
        <fullName evidence="8">IclR family transcriptional regulator</fullName>
    </recommendedName>
</protein>
<dbReference type="RefSeq" id="WP_094233956.1">
    <property type="nucleotide sequence ID" value="NZ_CP016199.1"/>
</dbReference>
<dbReference type="SMART" id="SM00346">
    <property type="entry name" value="HTH_ICLR"/>
    <property type="match status" value="1"/>
</dbReference>
<evidence type="ECO:0000313" key="7">
    <source>
        <dbReference type="Proteomes" id="UP000214689"/>
    </source>
</evidence>
<reference evidence="7" key="1">
    <citation type="submission" date="2016-05" db="EMBL/GenBank/DDBJ databases">
        <authorList>
            <person name="Holder M.E."/>
            <person name="Ajami N.J."/>
            <person name="Petrosino J.F."/>
        </authorList>
    </citation>
    <scope>NUCLEOTIDE SEQUENCE [LARGE SCALE GENOMIC DNA]</scope>
    <source>
        <strain evidence="7">ATCC 700696</strain>
    </source>
</reference>
<dbReference type="GO" id="GO:0003677">
    <property type="term" value="F:DNA binding"/>
    <property type="evidence" value="ECO:0007669"/>
    <property type="project" value="UniProtKB-KW"/>
</dbReference>
<dbReference type="PANTHER" id="PTHR30136">
    <property type="entry name" value="HELIX-TURN-HELIX TRANSCRIPTIONAL REGULATOR, ICLR FAMILY"/>
    <property type="match status" value="1"/>
</dbReference>
<keyword evidence="3" id="KW-0804">Transcription</keyword>
<name>A0A223ARX3_9FIRM</name>
<dbReference type="PANTHER" id="PTHR30136:SF35">
    <property type="entry name" value="HTH-TYPE TRANSCRIPTIONAL REGULATOR RV1719"/>
    <property type="match status" value="1"/>
</dbReference>
<dbReference type="InterPro" id="IPR036388">
    <property type="entry name" value="WH-like_DNA-bd_sf"/>
</dbReference>
<keyword evidence="7" id="KW-1185">Reference proteome</keyword>
<proteinExistence type="predicted"/>
<feature type="domain" description="IclR-ED" evidence="5">
    <location>
        <begin position="67"/>
        <end position="246"/>
    </location>
</feature>
<evidence type="ECO:0000259" key="5">
    <source>
        <dbReference type="PROSITE" id="PS51078"/>
    </source>
</evidence>
<keyword evidence="1" id="KW-0805">Transcription regulation</keyword>
<evidence type="ECO:0000313" key="6">
    <source>
        <dbReference type="EMBL" id="ASS37731.1"/>
    </source>
</evidence>
<sequence>MAERNSSLEKALKVLDLYQSQSRLTLTSIAQQTGLSNAAISRILNSLEEMKYIYKDKMDGGYYLTDRVFTLSRNTNIQKQIVNMLDEPVARLCRKCGLAVTVSVRQGLKTYIAIRKNPYQGIAVVVSSEEMMSLNLTAAGKVLTAFSGESDKLVDDIDYIRLTDKSITDKEEFRLLLEEVKEEKLAYDMEEVTEGLVCVAAPVLSSDGTAICAISVSGYKERMVRSLYSVIPRLQDTASECENLFR</sequence>
<dbReference type="Gene3D" id="1.10.10.10">
    <property type="entry name" value="Winged helix-like DNA-binding domain superfamily/Winged helix DNA-binding domain"/>
    <property type="match status" value="1"/>
</dbReference>
<dbReference type="Pfam" id="PF09339">
    <property type="entry name" value="HTH_IclR"/>
    <property type="match status" value="1"/>
</dbReference>
<evidence type="ECO:0000256" key="1">
    <source>
        <dbReference type="ARBA" id="ARBA00023015"/>
    </source>
</evidence>
<dbReference type="InterPro" id="IPR014757">
    <property type="entry name" value="Tscrpt_reg_IclR_C"/>
</dbReference>
<dbReference type="PROSITE" id="PS51077">
    <property type="entry name" value="HTH_ICLR"/>
    <property type="match status" value="1"/>
</dbReference>
<keyword evidence="2" id="KW-0238">DNA-binding</keyword>
<dbReference type="SUPFAM" id="SSF46785">
    <property type="entry name" value="Winged helix' DNA-binding domain"/>
    <property type="match status" value="1"/>
</dbReference>
<accession>A0A223ARX3</accession>
<dbReference type="InterPro" id="IPR005471">
    <property type="entry name" value="Tscrpt_reg_IclR_N"/>
</dbReference>
<organism evidence="6 7">
    <name type="scientific">Mogibacterium pumilum</name>
    <dbReference type="NCBI Taxonomy" id="86332"/>
    <lineage>
        <taxon>Bacteria</taxon>
        <taxon>Bacillati</taxon>
        <taxon>Bacillota</taxon>
        <taxon>Clostridia</taxon>
        <taxon>Peptostreptococcales</taxon>
        <taxon>Anaerovoracaceae</taxon>
        <taxon>Mogibacterium</taxon>
    </lineage>
</organism>